<dbReference type="Proteomes" id="UP000094707">
    <property type="component" value="Chromosome I"/>
</dbReference>
<keyword evidence="5" id="KW-0479">Metal-binding</keyword>
<dbReference type="InterPro" id="IPR036412">
    <property type="entry name" value="HAD-like_sf"/>
</dbReference>
<evidence type="ECO:0000313" key="9">
    <source>
        <dbReference type="Proteomes" id="UP000094707"/>
    </source>
</evidence>
<dbReference type="PANTHER" id="PTHR46470">
    <property type="entry name" value="N-ACYLNEURAMINATE-9-PHOSPHATASE"/>
    <property type="match status" value="1"/>
</dbReference>
<dbReference type="RefSeq" id="WP_071906235.1">
    <property type="nucleotide sequence ID" value="NZ_LT607756.1"/>
</dbReference>
<dbReference type="AlphaFoldDB" id="A0A1D3L077"/>
<evidence type="ECO:0000256" key="4">
    <source>
        <dbReference type="ARBA" id="ARBA00019531"/>
    </source>
</evidence>
<dbReference type="GO" id="GO:0016791">
    <property type="term" value="F:phosphatase activity"/>
    <property type="evidence" value="ECO:0007669"/>
    <property type="project" value="TreeGrafter"/>
</dbReference>
<dbReference type="InterPro" id="IPR011950">
    <property type="entry name" value="HAD-SF_hydro_IA_CTE7"/>
</dbReference>
<dbReference type="Gene3D" id="3.40.50.1000">
    <property type="entry name" value="HAD superfamily/HAD-like"/>
    <property type="match status" value="1"/>
</dbReference>
<keyword evidence="9" id="KW-1185">Reference proteome</keyword>
<dbReference type="GO" id="GO:0044281">
    <property type="term" value="P:small molecule metabolic process"/>
    <property type="evidence" value="ECO:0007669"/>
    <property type="project" value="UniProtKB-ARBA"/>
</dbReference>
<evidence type="ECO:0000313" key="8">
    <source>
        <dbReference type="EMBL" id="SCG85061.1"/>
    </source>
</evidence>
<dbReference type="InterPro" id="IPR051400">
    <property type="entry name" value="HAD-like_hydrolase"/>
</dbReference>
<dbReference type="InterPro" id="IPR041492">
    <property type="entry name" value="HAD_2"/>
</dbReference>
<organism evidence="8 9">
    <name type="scientific">Methanobacterium congolense</name>
    <dbReference type="NCBI Taxonomy" id="118062"/>
    <lineage>
        <taxon>Archaea</taxon>
        <taxon>Methanobacteriati</taxon>
        <taxon>Methanobacteriota</taxon>
        <taxon>Methanomada group</taxon>
        <taxon>Methanobacteria</taxon>
        <taxon>Methanobacteriales</taxon>
        <taxon>Methanobacteriaceae</taxon>
        <taxon>Methanobacterium</taxon>
    </lineage>
</organism>
<reference evidence="8 9" key="1">
    <citation type="submission" date="2016-08" db="EMBL/GenBank/DDBJ databases">
        <authorList>
            <person name="Seilhamer J.J."/>
        </authorList>
    </citation>
    <scope>NUCLEOTIDE SEQUENCE [LARGE SCALE GENOMIC DNA]</scope>
    <source>
        <strain evidence="8">Buetzberg</strain>
    </source>
</reference>
<evidence type="ECO:0000256" key="1">
    <source>
        <dbReference type="ARBA" id="ARBA00001946"/>
    </source>
</evidence>
<sequence>MIDAVFFDIDDTLYDTSGFAKLARKAALNSMIDAGLPMEQDEAYILLREIIDEKGSNYDKHFNVLTKRVFGEEKPLLIALGMITYHNVKFALLRLFPNTVSSLIYLKGKGYTLGVISNGITIKQWEKLIRLGLHHFFEEVVTSQEAGVEKPNEKIFQLALDRMGCEAERSVMIGNKFNEDIMGALNVGMSAILVNSELKDSEREYLKKENLNVEVIKDLGEIKNIL</sequence>
<comment type="function">
    <text evidence="2">Catalyzes the dephosphorylation of D,L-glyceraldehyde 3-phosphate in vitro.</text>
</comment>
<accession>A0A1D3L077</accession>
<dbReference type="PANTHER" id="PTHR46470:SF2">
    <property type="entry name" value="GLYCERALDEHYDE 3-PHOSPHATE PHOSPHATASE"/>
    <property type="match status" value="1"/>
</dbReference>
<evidence type="ECO:0000256" key="7">
    <source>
        <dbReference type="ARBA" id="ARBA00022842"/>
    </source>
</evidence>
<evidence type="ECO:0000256" key="6">
    <source>
        <dbReference type="ARBA" id="ARBA00022801"/>
    </source>
</evidence>
<dbReference type="Gene3D" id="1.10.150.520">
    <property type="match status" value="1"/>
</dbReference>
<evidence type="ECO:0000256" key="3">
    <source>
        <dbReference type="ARBA" id="ARBA00007958"/>
    </source>
</evidence>
<dbReference type="GeneID" id="30411345"/>
<name>A0A1D3L077_9EURY</name>
<evidence type="ECO:0000256" key="5">
    <source>
        <dbReference type="ARBA" id="ARBA00022723"/>
    </source>
</evidence>
<comment type="similarity">
    <text evidence="3">Belongs to the HAD-like hydrolase superfamily.</text>
</comment>
<dbReference type="GO" id="GO:0046872">
    <property type="term" value="F:metal ion binding"/>
    <property type="evidence" value="ECO:0007669"/>
    <property type="project" value="UniProtKB-KW"/>
</dbReference>
<dbReference type="NCBIfam" id="TIGR02253">
    <property type="entry name" value="CTE7"/>
    <property type="match status" value="1"/>
</dbReference>
<dbReference type="KEGG" id="mcub:MCBB_0485"/>
<evidence type="ECO:0000256" key="2">
    <source>
        <dbReference type="ARBA" id="ARBA00003513"/>
    </source>
</evidence>
<dbReference type="InterPro" id="IPR023214">
    <property type="entry name" value="HAD_sf"/>
</dbReference>
<dbReference type="OrthoDB" id="27736at2157"/>
<dbReference type="SUPFAM" id="SSF56784">
    <property type="entry name" value="HAD-like"/>
    <property type="match status" value="1"/>
</dbReference>
<dbReference type="InterPro" id="IPR006439">
    <property type="entry name" value="HAD-SF_hydro_IA"/>
</dbReference>
<dbReference type="Pfam" id="PF13419">
    <property type="entry name" value="HAD_2"/>
    <property type="match status" value="1"/>
</dbReference>
<proteinExistence type="inferred from homology"/>
<dbReference type="SFLD" id="SFLDG01129">
    <property type="entry name" value="C1.5:_HAD__Beta-PGM__Phosphata"/>
    <property type="match status" value="1"/>
</dbReference>
<dbReference type="NCBIfam" id="TIGR01549">
    <property type="entry name" value="HAD-SF-IA-v1"/>
    <property type="match status" value="1"/>
</dbReference>
<comment type="cofactor">
    <cofactor evidence="1">
        <name>Mg(2+)</name>
        <dbReference type="ChEBI" id="CHEBI:18420"/>
    </cofactor>
</comment>
<dbReference type="PATRIC" id="fig|129848.4.peg.487"/>
<gene>
    <name evidence="8" type="ORF">MCBB_0485</name>
</gene>
<keyword evidence="7" id="KW-0460">Magnesium</keyword>
<dbReference type="CDD" id="cd04305">
    <property type="entry name" value="HAD_Neu5Ac-Pase_like"/>
    <property type="match status" value="1"/>
</dbReference>
<dbReference type="STRING" id="118062.MCBB_0485"/>
<dbReference type="SFLD" id="SFLDS00003">
    <property type="entry name" value="Haloacid_Dehalogenase"/>
    <property type="match status" value="1"/>
</dbReference>
<dbReference type="EMBL" id="LT607756">
    <property type="protein sequence ID" value="SCG85061.1"/>
    <property type="molecule type" value="Genomic_DNA"/>
</dbReference>
<protein>
    <recommendedName>
        <fullName evidence="4">Glyceraldehyde 3-phosphate phosphatase</fullName>
    </recommendedName>
</protein>
<keyword evidence="6 8" id="KW-0378">Hydrolase</keyword>